<dbReference type="Proteomes" id="UP000610931">
    <property type="component" value="Unassembled WGS sequence"/>
</dbReference>
<evidence type="ECO:0000256" key="1">
    <source>
        <dbReference type="SAM" id="Phobius"/>
    </source>
</evidence>
<keyword evidence="1" id="KW-0472">Membrane</keyword>
<accession>A0A8J7IGN0</accession>
<sequence length="389" mass="44802">MNEKIKTICIKYLMYDADIEELEILENWLKKSKNKQLFANYLKINYAMDININPFDTEKSINDFLESIRNEQRNSKKLRLMRVFRYAAAAIVIGIFATAYFFNDDLFGKSNEDIPKITNQDIILPGTDRATLTLEDGSQIVLQKGKSIQTDNANSNGETLIYEARSSITDEIVYHDLNIPRGGQYYVELSDGTKVWLNSETHLKYPTSFIKGKSREVQLVYGEAYFEVSPSTEHNGSKFKVHSPSQEVEVYGTEFNIKAYKDESVTYTTLVGGKVGVNVNGVKQNLVPSQQLSYDTGTEQVKVSVVDVYSEISWKDGIFSFEDKSLQDIMKVLSRWYDMEVVFENEKIKNEEFFGLLRKDQKIEKIIATIKEYGIIKDYEFKDKILMIK</sequence>
<feature type="domain" description="FecR protein" evidence="2">
    <location>
        <begin position="178"/>
        <end position="275"/>
    </location>
</feature>
<dbReference type="Pfam" id="PF16344">
    <property type="entry name" value="FecR_C"/>
    <property type="match status" value="1"/>
</dbReference>
<evidence type="ECO:0000313" key="5">
    <source>
        <dbReference type="Proteomes" id="UP000610931"/>
    </source>
</evidence>
<keyword evidence="1" id="KW-1133">Transmembrane helix</keyword>
<dbReference type="AlphaFoldDB" id="A0A8J7IGN0"/>
<dbReference type="PANTHER" id="PTHR30273">
    <property type="entry name" value="PERIPLASMIC SIGNAL SENSOR AND SIGMA FACTOR ACTIVATOR FECR-RELATED"/>
    <property type="match status" value="1"/>
</dbReference>
<gene>
    <name evidence="4" type="ORF">JF259_02710</name>
</gene>
<dbReference type="Pfam" id="PF04773">
    <property type="entry name" value="FecR"/>
    <property type="match status" value="1"/>
</dbReference>
<dbReference type="EMBL" id="JAELVQ010000002">
    <property type="protein sequence ID" value="MBJ6366991.1"/>
    <property type="molecule type" value="Genomic_DNA"/>
</dbReference>
<feature type="domain" description="Protein FecR C-terminal" evidence="3">
    <location>
        <begin position="319"/>
        <end position="384"/>
    </location>
</feature>
<dbReference type="PANTHER" id="PTHR30273:SF2">
    <property type="entry name" value="PROTEIN FECR"/>
    <property type="match status" value="1"/>
</dbReference>
<dbReference type="GO" id="GO:0016989">
    <property type="term" value="F:sigma factor antagonist activity"/>
    <property type="evidence" value="ECO:0007669"/>
    <property type="project" value="TreeGrafter"/>
</dbReference>
<protein>
    <submittedName>
        <fullName evidence="4">FecR family protein</fullName>
    </submittedName>
</protein>
<name>A0A8J7IGN0_9FLAO</name>
<dbReference type="Gene3D" id="2.60.120.1440">
    <property type="match status" value="1"/>
</dbReference>
<dbReference type="RefSeq" id="WP_199113044.1">
    <property type="nucleotide sequence ID" value="NZ_JAELVQ010000002.1"/>
</dbReference>
<dbReference type="InterPro" id="IPR006860">
    <property type="entry name" value="FecR"/>
</dbReference>
<evidence type="ECO:0000259" key="3">
    <source>
        <dbReference type="Pfam" id="PF16344"/>
    </source>
</evidence>
<feature type="transmembrane region" description="Helical" evidence="1">
    <location>
        <begin position="83"/>
        <end position="102"/>
    </location>
</feature>
<evidence type="ECO:0000313" key="4">
    <source>
        <dbReference type="EMBL" id="MBJ6366991.1"/>
    </source>
</evidence>
<dbReference type="InterPro" id="IPR032508">
    <property type="entry name" value="FecR_C"/>
</dbReference>
<keyword evidence="1" id="KW-0812">Transmembrane</keyword>
<evidence type="ECO:0000259" key="2">
    <source>
        <dbReference type="Pfam" id="PF04773"/>
    </source>
</evidence>
<keyword evidence="5" id="KW-1185">Reference proteome</keyword>
<dbReference type="Gene3D" id="3.55.50.30">
    <property type="match status" value="1"/>
</dbReference>
<dbReference type="InterPro" id="IPR012373">
    <property type="entry name" value="Ferrdict_sens_TM"/>
</dbReference>
<organism evidence="4 5">
    <name type="scientific">Snuella sedimenti</name>
    <dbReference type="NCBI Taxonomy" id="2798802"/>
    <lineage>
        <taxon>Bacteria</taxon>
        <taxon>Pseudomonadati</taxon>
        <taxon>Bacteroidota</taxon>
        <taxon>Flavobacteriia</taxon>
        <taxon>Flavobacteriales</taxon>
        <taxon>Flavobacteriaceae</taxon>
        <taxon>Snuella</taxon>
    </lineage>
</organism>
<proteinExistence type="predicted"/>
<comment type="caution">
    <text evidence="4">The sequence shown here is derived from an EMBL/GenBank/DDBJ whole genome shotgun (WGS) entry which is preliminary data.</text>
</comment>
<reference evidence="4" key="1">
    <citation type="submission" date="2020-12" db="EMBL/GenBank/DDBJ databases">
        <title>Snuella sp. nov., isolated from sediment in Incheon.</title>
        <authorList>
            <person name="Kim W."/>
        </authorList>
    </citation>
    <scope>NUCLEOTIDE SEQUENCE</scope>
    <source>
        <strain evidence="4">CAU 1569</strain>
    </source>
</reference>